<evidence type="ECO:0000256" key="1">
    <source>
        <dbReference type="ARBA" id="ARBA00022679"/>
    </source>
</evidence>
<sequence>MPKTPRNNFWDKEYHDPKHLSLSTEPAEDLVKFTRWLIRDSGKSLLNPTALVLDLGSGNGRNLIYLAKEFGSRGVGYDVSGEAVSQAKKASVGLPLSFSARSIAGKIYLPNNSVFIVLDMMTSHVLRLAEREALRDEIFRVLKPGGFLFFKTFLLDEDVNAATFLREHPSDEPGSYIHPTLHSYEHVWQEDELRDFFGSSFEILKIEKSHKHLLHGKPFKRRSIMAYMRKG</sequence>
<dbReference type="Gene3D" id="3.40.50.150">
    <property type="entry name" value="Vaccinia Virus protein VP39"/>
    <property type="match status" value="1"/>
</dbReference>
<evidence type="ECO:0000259" key="2">
    <source>
        <dbReference type="Pfam" id="PF13649"/>
    </source>
</evidence>
<dbReference type="Pfam" id="PF13649">
    <property type="entry name" value="Methyltransf_25"/>
    <property type="match status" value="1"/>
</dbReference>
<feature type="domain" description="Methyltransferase" evidence="2">
    <location>
        <begin position="52"/>
        <end position="146"/>
    </location>
</feature>
<dbReference type="InterPro" id="IPR041698">
    <property type="entry name" value="Methyltransf_25"/>
</dbReference>
<dbReference type="SUPFAM" id="SSF53335">
    <property type="entry name" value="S-adenosyl-L-methionine-dependent methyltransferases"/>
    <property type="match status" value="1"/>
</dbReference>
<dbReference type="GO" id="GO:0016740">
    <property type="term" value="F:transferase activity"/>
    <property type="evidence" value="ECO:0007669"/>
    <property type="project" value="UniProtKB-KW"/>
</dbReference>
<reference evidence="3 4" key="1">
    <citation type="journal article" date="2016" name="Nat. Commun.">
        <title>Thousands of microbial genomes shed light on interconnected biogeochemical processes in an aquifer system.</title>
        <authorList>
            <person name="Anantharaman K."/>
            <person name="Brown C.T."/>
            <person name="Hug L.A."/>
            <person name="Sharon I."/>
            <person name="Castelle C.J."/>
            <person name="Probst A.J."/>
            <person name="Thomas B.C."/>
            <person name="Singh A."/>
            <person name="Wilkins M.J."/>
            <person name="Karaoz U."/>
            <person name="Brodie E.L."/>
            <person name="Williams K.H."/>
            <person name="Hubbard S.S."/>
            <person name="Banfield J.F."/>
        </authorList>
    </citation>
    <scope>NUCLEOTIDE SEQUENCE [LARGE SCALE GENOMIC DNA]</scope>
</reference>
<dbReference type="EMBL" id="MHRP01000031">
    <property type="protein sequence ID" value="OHA26415.1"/>
    <property type="molecule type" value="Genomic_DNA"/>
</dbReference>
<evidence type="ECO:0000313" key="3">
    <source>
        <dbReference type="EMBL" id="OHA26415.1"/>
    </source>
</evidence>
<dbReference type="Proteomes" id="UP000177943">
    <property type="component" value="Unassembled WGS sequence"/>
</dbReference>
<accession>A0A1G2MRC9</accession>
<organism evidence="3 4">
    <name type="scientific">Candidatus Taylorbacteria bacterium RIFCSPHIGHO2_02_FULL_45_35</name>
    <dbReference type="NCBI Taxonomy" id="1802311"/>
    <lineage>
        <taxon>Bacteria</taxon>
        <taxon>Candidatus Tayloriibacteriota</taxon>
    </lineage>
</organism>
<dbReference type="PANTHER" id="PTHR43861">
    <property type="entry name" value="TRANS-ACONITATE 2-METHYLTRANSFERASE-RELATED"/>
    <property type="match status" value="1"/>
</dbReference>
<evidence type="ECO:0000313" key="4">
    <source>
        <dbReference type="Proteomes" id="UP000177943"/>
    </source>
</evidence>
<gene>
    <name evidence="3" type="ORF">A3D56_04120</name>
</gene>
<name>A0A1G2MRC9_9BACT</name>
<dbReference type="CDD" id="cd02440">
    <property type="entry name" value="AdoMet_MTases"/>
    <property type="match status" value="1"/>
</dbReference>
<keyword evidence="1" id="KW-0808">Transferase</keyword>
<proteinExistence type="predicted"/>
<comment type="caution">
    <text evidence="3">The sequence shown here is derived from an EMBL/GenBank/DDBJ whole genome shotgun (WGS) entry which is preliminary data.</text>
</comment>
<protein>
    <recommendedName>
        <fullName evidence="2">Methyltransferase domain-containing protein</fullName>
    </recommendedName>
</protein>
<dbReference type="InterPro" id="IPR029063">
    <property type="entry name" value="SAM-dependent_MTases_sf"/>
</dbReference>
<dbReference type="AlphaFoldDB" id="A0A1G2MRC9"/>